<reference evidence="2 3" key="1">
    <citation type="submission" date="2020-09" db="EMBL/GenBank/DDBJ databases">
        <authorList>
            <person name="Zhang R."/>
            <person name="Garcia K."/>
            <person name="Ogata H."/>
        </authorList>
    </citation>
    <scope>NUCLEOTIDE SEQUENCE [LARGE SCALE GENOMIC DNA]</scope>
    <source>
        <strain evidence="3">stheno</strain>
    </source>
</reference>
<accession>A0A7S7YEM7</accession>
<name>A0A7S7YEM7_9VIRU</name>
<dbReference type="Proteomes" id="UP001162098">
    <property type="component" value="Segment"/>
</dbReference>
<dbReference type="KEGG" id="vg:80543597"/>
<evidence type="ECO:0000256" key="1">
    <source>
        <dbReference type="SAM" id="MobiDB-lite"/>
    </source>
</evidence>
<keyword evidence="3" id="KW-1185">Reference proteome</keyword>
<organism evidence="2 3">
    <name type="scientific">Medusavirus stheno T3</name>
    <dbReference type="NCBI Taxonomy" id="3069717"/>
    <lineage>
        <taxon>Viruses</taxon>
        <taxon>Varidnaviria</taxon>
        <taxon>Bamfordvirae</taxon>
        <taxon>Nucleocytoviricota</taxon>
        <taxon>Megaviricetes</taxon>
        <taxon>Mamonoviridae</taxon>
        <taxon>Medusavirus</taxon>
        <taxon>Medusavirus sthenus</taxon>
    </lineage>
</organism>
<dbReference type="EMBL" id="MW018138">
    <property type="protein sequence ID" value="QPB44401.1"/>
    <property type="molecule type" value="Genomic_DNA"/>
</dbReference>
<feature type="region of interest" description="Disordered" evidence="1">
    <location>
        <begin position="592"/>
        <end position="628"/>
    </location>
</feature>
<proteinExistence type="predicted"/>
<protein>
    <submittedName>
        <fullName evidence="2">Uncharacterized protein</fullName>
    </submittedName>
</protein>
<evidence type="ECO:0000313" key="2">
    <source>
        <dbReference type="EMBL" id="QPB44401.1"/>
    </source>
</evidence>
<sequence>MAAPFADDMSAFDIFTERSVPQGGPVSRYADDNWSTALYQNRSPQPQHGDSSCGCRCHDDSGFHHAMPCCSTCPDCGVRIPIERYQRHKQTCAATAEELRPLLPPEVSYENDPHRYDLRSPTEAGAVWEHLPPEVGPMFRRAPNTPLYIEALEPELFKPAKRENSWDTMYDAPQAQWEGTARTLDVSTMSRDHIVPSHASFKRTDEGQEYAGGDMMTNRYDRLTDAYRPFRYEPQRSVPIENRQGGADLAGHQRSADRVAPLGFFLEARNADVRDAHREAHRSTGVAKGQAGQGLVRNPLRYAVTMEAVGHRNTAGQNHEAIRGRHADAERRDHIFKPLVYSQPSRGAAAEAEAQRGDATTLRSLQPFQSIDYYGAPVGLTQAPVPHHAAGGHVPILKEATQYTARRVGNGANTATGGSLSAYQNVEHPLTNASGLKLLAALSATPSGNLAPTAGGIAAINNVLMPFTAEGTLKLLAASAATPAGNVGAYNERGHNAARNGEVFINPGAMRLASMTGFVGQATGIDPNGGAVRNTLMPFTTEAALKQATEHMQAAGPGSGIVHGDPSFHQMTVVDRTGDLIRVALAREGVSRPSNGVNPVGSASDASVNPRDLDETNRVGYSEETSRVGGAGMANFRPIELENRGIYEVHDHTAQAYGTPDPSLMSSFQNNPYVPVPVNAPRMLM</sequence>
<evidence type="ECO:0000313" key="3">
    <source>
        <dbReference type="Proteomes" id="UP001162098"/>
    </source>
</evidence>